<sequence length="75" mass="8137">AIPSSLSNRSPSTMEISSITKIFVFSHRFLALGFRLIFLTKAGTSSLPNPMPPKLWRVTPPILQAAKPVEAVTAT</sequence>
<accession>A0A9P8C8Y9</accession>
<protein>
    <submittedName>
        <fullName evidence="1">Uncharacterized protein</fullName>
    </submittedName>
</protein>
<proteinExistence type="predicted"/>
<dbReference type="OrthoDB" id="5375515at2759"/>
<comment type="caution">
    <text evidence="1">The sequence shown here is derived from an EMBL/GenBank/DDBJ whole genome shotgun (WGS) entry which is preliminary data.</text>
</comment>
<feature type="non-terminal residue" evidence="1">
    <location>
        <position position="1"/>
    </location>
</feature>
<evidence type="ECO:0000313" key="2">
    <source>
        <dbReference type="Proteomes" id="UP000824998"/>
    </source>
</evidence>
<dbReference type="Proteomes" id="UP000824998">
    <property type="component" value="Unassembled WGS sequence"/>
</dbReference>
<dbReference type="AlphaFoldDB" id="A0A9P8C8Y9"/>
<gene>
    <name evidence="1" type="ORF">BJ875DRAFT_338097</name>
</gene>
<keyword evidence="2" id="KW-1185">Reference proteome</keyword>
<evidence type="ECO:0000313" key="1">
    <source>
        <dbReference type="EMBL" id="KAG9236596.1"/>
    </source>
</evidence>
<feature type="non-terminal residue" evidence="1">
    <location>
        <position position="75"/>
    </location>
</feature>
<organism evidence="1 2">
    <name type="scientific">Amylocarpus encephaloides</name>
    <dbReference type="NCBI Taxonomy" id="45428"/>
    <lineage>
        <taxon>Eukaryota</taxon>
        <taxon>Fungi</taxon>
        <taxon>Dikarya</taxon>
        <taxon>Ascomycota</taxon>
        <taxon>Pezizomycotina</taxon>
        <taxon>Leotiomycetes</taxon>
        <taxon>Helotiales</taxon>
        <taxon>Helotiales incertae sedis</taxon>
        <taxon>Amylocarpus</taxon>
    </lineage>
</organism>
<name>A0A9P8C8Y9_9HELO</name>
<dbReference type="EMBL" id="MU251404">
    <property type="protein sequence ID" value="KAG9236596.1"/>
    <property type="molecule type" value="Genomic_DNA"/>
</dbReference>
<reference evidence="1" key="1">
    <citation type="journal article" date="2021" name="IMA Fungus">
        <title>Genomic characterization of three marine fungi, including Emericellopsis atlantica sp. nov. with signatures of a generalist lifestyle and marine biomass degradation.</title>
        <authorList>
            <person name="Hagestad O.C."/>
            <person name="Hou L."/>
            <person name="Andersen J.H."/>
            <person name="Hansen E.H."/>
            <person name="Altermark B."/>
            <person name="Li C."/>
            <person name="Kuhnert E."/>
            <person name="Cox R.J."/>
            <person name="Crous P.W."/>
            <person name="Spatafora J.W."/>
            <person name="Lail K."/>
            <person name="Amirebrahimi M."/>
            <person name="Lipzen A."/>
            <person name="Pangilinan J."/>
            <person name="Andreopoulos W."/>
            <person name="Hayes R.D."/>
            <person name="Ng V."/>
            <person name="Grigoriev I.V."/>
            <person name="Jackson S.A."/>
            <person name="Sutton T.D.S."/>
            <person name="Dobson A.D.W."/>
            <person name="Rama T."/>
        </authorList>
    </citation>
    <scope>NUCLEOTIDE SEQUENCE</scope>
    <source>
        <strain evidence="1">TRa018bII</strain>
    </source>
</reference>